<gene>
    <name evidence="2" type="ORF">LCGC14_2952050</name>
</gene>
<sequence>MDWQFTTADATTAQTWQKSWWIEAKTESYFYGQGLVSTSEDNAVIVEFKDLEQNQGYQHTFAQVRNLSGAGRSGDIEAVRERAFHLPPGGRANRFSPRRAGAGEGSNDSAGLCDRVRFCPTDAADRGARDQGGIGPVPGRAGQRHDRLRGGGRP</sequence>
<name>A0A0F9A650_9ZZZZ</name>
<organism evidence="2">
    <name type="scientific">marine sediment metagenome</name>
    <dbReference type="NCBI Taxonomy" id="412755"/>
    <lineage>
        <taxon>unclassified sequences</taxon>
        <taxon>metagenomes</taxon>
        <taxon>ecological metagenomes</taxon>
    </lineage>
</organism>
<proteinExistence type="predicted"/>
<feature type="region of interest" description="Disordered" evidence="1">
    <location>
        <begin position="84"/>
        <end position="154"/>
    </location>
</feature>
<evidence type="ECO:0000256" key="1">
    <source>
        <dbReference type="SAM" id="MobiDB-lite"/>
    </source>
</evidence>
<protein>
    <submittedName>
        <fullName evidence="2">Uncharacterized protein</fullName>
    </submittedName>
</protein>
<comment type="caution">
    <text evidence="2">The sequence shown here is derived from an EMBL/GenBank/DDBJ whole genome shotgun (WGS) entry which is preliminary data.</text>
</comment>
<evidence type="ECO:0000313" key="2">
    <source>
        <dbReference type="EMBL" id="KKK67641.1"/>
    </source>
</evidence>
<feature type="non-terminal residue" evidence="2">
    <location>
        <position position="154"/>
    </location>
</feature>
<dbReference type="EMBL" id="LAZR01059511">
    <property type="protein sequence ID" value="KKK67641.1"/>
    <property type="molecule type" value="Genomic_DNA"/>
</dbReference>
<accession>A0A0F9A650</accession>
<feature type="compositionally biased region" description="Basic and acidic residues" evidence="1">
    <location>
        <begin position="143"/>
        <end position="154"/>
    </location>
</feature>
<reference evidence="2" key="1">
    <citation type="journal article" date="2015" name="Nature">
        <title>Complex archaea that bridge the gap between prokaryotes and eukaryotes.</title>
        <authorList>
            <person name="Spang A."/>
            <person name="Saw J.H."/>
            <person name="Jorgensen S.L."/>
            <person name="Zaremba-Niedzwiedzka K."/>
            <person name="Martijn J."/>
            <person name="Lind A.E."/>
            <person name="van Eijk R."/>
            <person name="Schleper C."/>
            <person name="Guy L."/>
            <person name="Ettema T.J."/>
        </authorList>
    </citation>
    <scope>NUCLEOTIDE SEQUENCE</scope>
</reference>
<dbReference type="AlphaFoldDB" id="A0A0F9A650"/>